<dbReference type="AlphaFoldDB" id="A0A5M6ZI88"/>
<protein>
    <submittedName>
        <fullName evidence="2">Alpha/beta hydrolase</fullName>
    </submittedName>
</protein>
<dbReference type="Pfam" id="PF12697">
    <property type="entry name" value="Abhydrolase_6"/>
    <property type="match status" value="1"/>
</dbReference>
<dbReference type="PRINTS" id="PR00111">
    <property type="entry name" value="ABHYDROLASE"/>
</dbReference>
<reference evidence="2 3" key="1">
    <citation type="submission" date="2019-09" db="EMBL/GenBank/DDBJ databases">
        <authorList>
            <person name="Kevbrin V."/>
            <person name="Grouzdev D.S."/>
        </authorList>
    </citation>
    <scope>NUCLEOTIDE SEQUENCE [LARGE SCALE GENOMIC DNA]</scope>
    <source>
        <strain evidence="2 3">G-192</strain>
    </source>
</reference>
<dbReference type="SUPFAM" id="SSF53474">
    <property type="entry name" value="alpha/beta-Hydrolases"/>
    <property type="match status" value="1"/>
</dbReference>
<keyword evidence="3" id="KW-1185">Reference proteome</keyword>
<dbReference type="RefSeq" id="WP_150022685.1">
    <property type="nucleotide sequence ID" value="NZ_VWOJ01000002.1"/>
</dbReference>
<dbReference type="GO" id="GO:0016020">
    <property type="term" value="C:membrane"/>
    <property type="evidence" value="ECO:0007669"/>
    <property type="project" value="TreeGrafter"/>
</dbReference>
<dbReference type="PANTHER" id="PTHR43798:SF33">
    <property type="entry name" value="HYDROLASE, PUTATIVE (AFU_ORTHOLOGUE AFUA_2G14860)-RELATED"/>
    <property type="match status" value="1"/>
</dbReference>
<dbReference type="GO" id="GO:0046464">
    <property type="term" value="P:acylglycerol catabolic process"/>
    <property type="evidence" value="ECO:0007669"/>
    <property type="project" value="TreeGrafter"/>
</dbReference>
<comment type="caution">
    <text evidence="2">The sequence shown here is derived from an EMBL/GenBank/DDBJ whole genome shotgun (WGS) entry which is preliminary data.</text>
</comment>
<dbReference type="EMBL" id="VWOJ01000002">
    <property type="protein sequence ID" value="KAA5803417.1"/>
    <property type="molecule type" value="Genomic_DNA"/>
</dbReference>
<dbReference type="InterPro" id="IPR029058">
    <property type="entry name" value="AB_hydrolase_fold"/>
</dbReference>
<dbReference type="GO" id="GO:0047372">
    <property type="term" value="F:monoacylglycerol lipase activity"/>
    <property type="evidence" value="ECO:0007669"/>
    <property type="project" value="TreeGrafter"/>
</dbReference>
<dbReference type="Proteomes" id="UP000325122">
    <property type="component" value="Unassembled WGS sequence"/>
</dbReference>
<dbReference type="Gene3D" id="3.40.50.1820">
    <property type="entry name" value="alpha/beta hydrolase"/>
    <property type="match status" value="1"/>
</dbReference>
<dbReference type="PANTHER" id="PTHR43798">
    <property type="entry name" value="MONOACYLGLYCEROL LIPASE"/>
    <property type="match status" value="1"/>
</dbReference>
<evidence type="ECO:0000259" key="1">
    <source>
        <dbReference type="Pfam" id="PF12697"/>
    </source>
</evidence>
<proteinExistence type="predicted"/>
<dbReference type="InterPro" id="IPR000073">
    <property type="entry name" value="AB_hydrolase_1"/>
</dbReference>
<evidence type="ECO:0000313" key="2">
    <source>
        <dbReference type="EMBL" id="KAA5803417.1"/>
    </source>
</evidence>
<evidence type="ECO:0000313" key="3">
    <source>
        <dbReference type="Proteomes" id="UP000325122"/>
    </source>
</evidence>
<feature type="domain" description="AB hydrolase-1" evidence="1">
    <location>
        <begin position="58"/>
        <end position="296"/>
    </location>
</feature>
<organism evidence="2 3">
    <name type="scientific">Alkalicaulis satelles</name>
    <dbReference type="NCBI Taxonomy" id="2609175"/>
    <lineage>
        <taxon>Bacteria</taxon>
        <taxon>Pseudomonadati</taxon>
        <taxon>Pseudomonadota</taxon>
        <taxon>Alphaproteobacteria</taxon>
        <taxon>Maricaulales</taxon>
        <taxon>Maricaulaceae</taxon>
        <taxon>Alkalicaulis</taxon>
    </lineage>
</organism>
<accession>A0A5M6ZI88</accession>
<name>A0A5M6ZI88_9PROT</name>
<gene>
    <name evidence="2" type="ORF">F1654_06305</name>
</gene>
<keyword evidence="2" id="KW-0378">Hydrolase</keyword>
<dbReference type="InterPro" id="IPR050266">
    <property type="entry name" value="AB_hydrolase_sf"/>
</dbReference>
<sequence>MTDAVPLPPPLADLGGAPVSAPDWFTHALAVPFEAGRVEREGASLAWKAWGRRGDPALVLIHGGTAHKGWWDALGPFLAAQGRRVIAPDLAGMGESGWRDVYTMAGHAADMRAAAEHAGAFESGKPIFIGHSFGGFVTLQAVTGFGGDLRAAVILDSPIRKPEKQREGAPPRRGGRAYPDLASALARFRLLPAQPCDNLWLVDHVARGSLKQTEEGWTWWFDPGLWAKLTYERRDPEAAAKALGCPLAFIRGERSDLMNAETWDYMRSVFTRSPFVTVPLARHHLILDDPLAVTAALDALIQGWAPA</sequence>